<evidence type="ECO:0000256" key="6">
    <source>
        <dbReference type="ARBA" id="ARBA00022553"/>
    </source>
</evidence>
<evidence type="ECO:0000256" key="3">
    <source>
        <dbReference type="ARBA" id="ARBA00004314"/>
    </source>
</evidence>
<dbReference type="RefSeq" id="WP_190559270.1">
    <property type="nucleotide sequence ID" value="NZ_JACJQU010000004.1"/>
</dbReference>
<evidence type="ECO:0000259" key="14">
    <source>
        <dbReference type="PROSITE" id="PS50109"/>
    </source>
</evidence>
<feature type="transmembrane region" description="Helical" evidence="13">
    <location>
        <begin position="12"/>
        <end position="34"/>
    </location>
</feature>
<dbReference type="SMART" id="SM00387">
    <property type="entry name" value="HATPase_c"/>
    <property type="match status" value="1"/>
</dbReference>
<keyword evidence="13" id="KW-1133">Transmembrane helix</keyword>
<evidence type="ECO:0000256" key="2">
    <source>
        <dbReference type="ARBA" id="ARBA00004236"/>
    </source>
</evidence>
<evidence type="ECO:0000256" key="4">
    <source>
        <dbReference type="ARBA" id="ARBA00012438"/>
    </source>
</evidence>
<dbReference type="CDD" id="cd00082">
    <property type="entry name" value="HisKA"/>
    <property type="match status" value="1"/>
</dbReference>
<dbReference type="InterPro" id="IPR049835">
    <property type="entry name" value="RppB"/>
</dbReference>
<dbReference type="Gene3D" id="1.10.287.130">
    <property type="match status" value="1"/>
</dbReference>
<dbReference type="SMART" id="SM00388">
    <property type="entry name" value="HisKA"/>
    <property type="match status" value="1"/>
</dbReference>
<reference evidence="16" key="1">
    <citation type="journal article" date="2020" name="ISME J.">
        <title>Comparative genomics reveals insights into cyanobacterial evolution and habitat adaptation.</title>
        <authorList>
            <person name="Chen M.Y."/>
            <person name="Teng W.K."/>
            <person name="Zhao L."/>
            <person name="Hu C.X."/>
            <person name="Zhou Y.K."/>
            <person name="Han B.P."/>
            <person name="Song L.R."/>
            <person name="Shu W.S."/>
        </authorList>
    </citation>
    <scope>NUCLEOTIDE SEQUENCE [LARGE SCALE GENOMIC DNA]</scope>
    <source>
        <strain evidence="16">FACHB-251</strain>
    </source>
</reference>
<dbReference type="Proteomes" id="UP000662185">
    <property type="component" value="Unassembled WGS sequence"/>
</dbReference>
<keyword evidence="10" id="KW-0067">ATP-binding</keyword>
<name>A0A927A0V6_9NOST</name>
<dbReference type="PANTHER" id="PTHR45453">
    <property type="entry name" value="PHOSPHATE REGULON SENSOR PROTEIN PHOR"/>
    <property type="match status" value="1"/>
</dbReference>
<evidence type="ECO:0000256" key="8">
    <source>
        <dbReference type="ARBA" id="ARBA00022741"/>
    </source>
</evidence>
<dbReference type="FunFam" id="1.10.287.130:FF:000001">
    <property type="entry name" value="Two-component sensor histidine kinase"/>
    <property type="match status" value="1"/>
</dbReference>
<evidence type="ECO:0000256" key="7">
    <source>
        <dbReference type="ARBA" id="ARBA00022679"/>
    </source>
</evidence>
<dbReference type="InterPro" id="IPR050351">
    <property type="entry name" value="BphY/WalK/GraS-like"/>
</dbReference>
<evidence type="ECO:0000313" key="16">
    <source>
        <dbReference type="Proteomes" id="UP000662185"/>
    </source>
</evidence>
<comment type="subcellular location">
    <subcellularLocation>
        <location evidence="2">Cell membrane</location>
    </subcellularLocation>
    <subcellularLocation>
        <location evidence="3">Membrane raft</location>
        <topology evidence="3">Multi-pass membrane protein</topology>
    </subcellularLocation>
</comment>
<dbReference type="PROSITE" id="PS50109">
    <property type="entry name" value="HIS_KIN"/>
    <property type="match status" value="1"/>
</dbReference>
<dbReference type="GO" id="GO:0005524">
    <property type="term" value="F:ATP binding"/>
    <property type="evidence" value="ECO:0007669"/>
    <property type="project" value="UniProtKB-KW"/>
</dbReference>
<dbReference type="EMBL" id="JACJQU010000004">
    <property type="protein sequence ID" value="MBD2293646.1"/>
    <property type="molecule type" value="Genomic_DNA"/>
</dbReference>
<keyword evidence="6" id="KW-0597">Phosphoprotein</keyword>
<evidence type="ECO:0000256" key="9">
    <source>
        <dbReference type="ARBA" id="ARBA00022777"/>
    </source>
</evidence>
<keyword evidence="16" id="KW-1185">Reference proteome</keyword>
<keyword evidence="8" id="KW-0547">Nucleotide-binding</keyword>
<comment type="caution">
    <text evidence="15">The sequence shown here is derived from an EMBL/GenBank/DDBJ whole genome shotgun (WGS) entry which is preliminary data.</text>
</comment>
<evidence type="ECO:0000313" key="15">
    <source>
        <dbReference type="EMBL" id="MBD2293646.1"/>
    </source>
</evidence>
<dbReference type="Gene3D" id="3.30.565.10">
    <property type="entry name" value="Histidine kinase-like ATPase, C-terminal domain"/>
    <property type="match status" value="1"/>
</dbReference>
<dbReference type="SUPFAM" id="SSF47384">
    <property type="entry name" value="Homodimeric domain of signal transducing histidine kinase"/>
    <property type="match status" value="1"/>
</dbReference>
<sequence length="428" mass="47903">MNQNQLFKLTRWRLALWYTGIMGVILSLCGFGLYEAIAHAHWVALNEELKSVAGTLHDSMEPTLKQPGKIETATKRLLPELCLAETDCLQKITTSSKQRHVLGALHQGDYYINLQDVSGKSVAIAGFPILTNQRYQKITLSLHTKDNRDWGNLIVERSLKDYDDYLAATRLILFLGLPFSMLLVGGASLWLAARAMQPVYTSYEQMQQFTADAAHELRTPLAAIQATVESALRSNQLSDVQARDILTRVERQNQRLSQLVKDLLLLSRMDQQALPLKYQECYLDDLVSDIAEEFAALAIAAEVQLKTEIRQEKIKVLGDEEQLYRLLSNLVVNAIQYTLAGGEVKIILDSNKHHAIIQVEDTGLGIAPEHQTQIFTRFWRVNSDRSRHTGGSGLGLPIANAIAIAHQGTLEVNSSLNKGSIFTLRLPY</sequence>
<feature type="transmembrane region" description="Helical" evidence="13">
    <location>
        <begin position="171"/>
        <end position="193"/>
    </location>
</feature>
<dbReference type="Pfam" id="PF00512">
    <property type="entry name" value="HisKA"/>
    <property type="match status" value="1"/>
</dbReference>
<evidence type="ECO:0000256" key="10">
    <source>
        <dbReference type="ARBA" id="ARBA00022840"/>
    </source>
</evidence>
<dbReference type="Pfam" id="PF02518">
    <property type="entry name" value="HATPase_c"/>
    <property type="match status" value="1"/>
</dbReference>
<accession>A0A927A0V6</accession>
<keyword evidence="5" id="KW-1003">Cell membrane</keyword>
<gene>
    <name evidence="15" type="ORF">H6G06_09130</name>
</gene>
<proteinExistence type="predicted"/>
<dbReference type="NCBIfam" id="NF041735">
    <property type="entry name" value="hist_kin_RppB"/>
    <property type="match status" value="1"/>
</dbReference>
<dbReference type="AlphaFoldDB" id="A0A927A0V6"/>
<dbReference type="InterPro" id="IPR036097">
    <property type="entry name" value="HisK_dim/P_sf"/>
</dbReference>
<keyword evidence="7" id="KW-0808">Transferase</keyword>
<comment type="catalytic activity">
    <reaction evidence="1">
        <text>ATP + protein L-histidine = ADP + protein N-phospho-L-histidine.</text>
        <dbReference type="EC" id="2.7.13.3"/>
    </reaction>
</comment>
<keyword evidence="13" id="KW-0812">Transmembrane</keyword>
<dbReference type="GO" id="GO:0005886">
    <property type="term" value="C:plasma membrane"/>
    <property type="evidence" value="ECO:0007669"/>
    <property type="project" value="UniProtKB-SubCell"/>
</dbReference>
<dbReference type="PANTHER" id="PTHR45453:SF1">
    <property type="entry name" value="PHOSPHATE REGULON SENSOR PROTEIN PHOR"/>
    <property type="match status" value="1"/>
</dbReference>
<dbReference type="GO" id="GO:0004721">
    <property type="term" value="F:phosphoprotein phosphatase activity"/>
    <property type="evidence" value="ECO:0007669"/>
    <property type="project" value="TreeGrafter"/>
</dbReference>
<dbReference type="InterPro" id="IPR036890">
    <property type="entry name" value="HATPase_C_sf"/>
</dbReference>
<evidence type="ECO:0000256" key="12">
    <source>
        <dbReference type="ARBA" id="ARBA00023136"/>
    </source>
</evidence>
<evidence type="ECO:0000256" key="11">
    <source>
        <dbReference type="ARBA" id="ARBA00023012"/>
    </source>
</evidence>
<dbReference type="SUPFAM" id="SSF55874">
    <property type="entry name" value="ATPase domain of HSP90 chaperone/DNA topoisomerase II/histidine kinase"/>
    <property type="match status" value="1"/>
</dbReference>
<organism evidence="15 16">
    <name type="scientific">Anabaena sphaerica FACHB-251</name>
    <dbReference type="NCBI Taxonomy" id="2692883"/>
    <lineage>
        <taxon>Bacteria</taxon>
        <taxon>Bacillati</taxon>
        <taxon>Cyanobacteriota</taxon>
        <taxon>Cyanophyceae</taxon>
        <taxon>Nostocales</taxon>
        <taxon>Nostocaceae</taxon>
        <taxon>Anabaena</taxon>
    </lineage>
</organism>
<evidence type="ECO:0000256" key="5">
    <source>
        <dbReference type="ARBA" id="ARBA00022475"/>
    </source>
</evidence>
<dbReference type="GO" id="GO:0045121">
    <property type="term" value="C:membrane raft"/>
    <property type="evidence" value="ECO:0007669"/>
    <property type="project" value="UniProtKB-SubCell"/>
</dbReference>
<protein>
    <recommendedName>
        <fullName evidence="4">histidine kinase</fullName>
        <ecNumber evidence="4">2.7.13.3</ecNumber>
    </recommendedName>
</protein>
<dbReference type="InterPro" id="IPR004358">
    <property type="entry name" value="Sig_transdc_His_kin-like_C"/>
</dbReference>
<dbReference type="FunFam" id="3.30.565.10:FF:000023">
    <property type="entry name" value="PAS domain-containing sensor histidine kinase"/>
    <property type="match status" value="1"/>
</dbReference>
<dbReference type="InterPro" id="IPR003594">
    <property type="entry name" value="HATPase_dom"/>
</dbReference>
<keyword evidence="9 15" id="KW-0418">Kinase</keyword>
<keyword evidence="12 13" id="KW-0472">Membrane</keyword>
<evidence type="ECO:0000256" key="13">
    <source>
        <dbReference type="SAM" id="Phobius"/>
    </source>
</evidence>
<dbReference type="PRINTS" id="PR00344">
    <property type="entry name" value="BCTRLSENSOR"/>
</dbReference>
<keyword evidence="11" id="KW-0902">Two-component regulatory system</keyword>
<dbReference type="InterPro" id="IPR003661">
    <property type="entry name" value="HisK_dim/P_dom"/>
</dbReference>
<dbReference type="GO" id="GO:0016036">
    <property type="term" value="P:cellular response to phosphate starvation"/>
    <property type="evidence" value="ECO:0007669"/>
    <property type="project" value="TreeGrafter"/>
</dbReference>
<evidence type="ECO:0000256" key="1">
    <source>
        <dbReference type="ARBA" id="ARBA00000085"/>
    </source>
</evidence>
<dbReference type="GO" id="GO:0000155">
    <property type="term" value="F:phosphorelay sensor kinase activity"/>
    <property type="evidence" value="ECO:0007669"/>
    <property type="project" value="InterPro"/>
</dbReference>
<feature type="domain" description="Histidine kinase" evidence="14">
    <location>
        <begin position="212"/>
        <end position="428"/>
    </location>
</feature>
<dbReference type="InterPro" id="IPR005467">
    <property type="entry name" value="His_kinase_dom"/>
</dbReference>
<dbReference type="EC" id="2.7.13.3" evidence="4"/>